<dbReference type="InterPro" id="IPR036388">
    <property type="entry name" value="WH-like_DNA-bd_sf"/>
</dbReference>
<dbReference type="InterPro" id="IPR009057">
    <property type="entry name" value="Homeodomain-like_sf"/>
</dbReference>
<keyword evidence="1" id="KW-0175">Coiled coil</keyword>
<dbReference type="Pfam" id="PF01527">
    <property type="entry name" value="HTH_Tnp_1"/>
    <property type="match status" value="1"/>
</dbReference>
<reference evidence="2 3" key="1">
    <citation type="submission" date="2013-08" db="EMBL/GenBank/DDBJ databases">
        <title>Lactobacillus wasatchii sp. WDC04, a late gas producing bacteria isolated from aged chedder cheese.</title>
        <authorList>
            <person name="Oberg C.J."/>
            <person name="Culumber M."/>
            <person name="McMahon D.J."/>
            <person name="Broadbent J.R."/>
            <person name="Oberg T.S."/>
            <person name="Ortaki F."/>
        </authorList>
    </citation>
    <scope>NUCLEOTIDE SEQUENCE [LARGE SCALE GENOMIC DNA]</scope>
    <source>
        <strain evidence="2 3">WDC04</strain>
    </source>
</reference>
<comment type="caution">
    <text evidence="2">The sequence shown here is derived from an EMBL/GenBank/DDBJ whole genome shotgun (WGS) entry which is preliminary data.</text>
</comment>
<dbReference type="Gene3D" id="1.10.10.10">
    <property type="entry name" value="Winged helix-like DNA-binding domain superfamily/Winged helix DNA-binding domain"/>
    <property type="match status" value="1"/>
</dbReference>
<evidence type="ECO:0008006" key="4">
    <source>
        <dbReference type="Google" id="ProtNLM"/>
    </source>
</evidence>
<dbReference type="AlphaFoldDB" id="A0A0D0YWS8"/>
<proteinExistence type="predicted"/>
<dbReference type="InterPro" id="IPR002514">
    <property type="entry name" value="Transposase_8"/>
</dbReference>
<organism evidence="2 3">
    <name type="scientific">Paucilactobacillus wasatchensis</name>
    <dbReference type="NCBI Taxonomy" id="1335616"/>
    <lineage>
        <taxon>Bacteria</taxon>
        <taxon>Bacillati</taxon>
        <taxon>Bacillota</taxon>
        <taxon>Bacilli</taxon>
        <taxon>Lactobacillales</taxon>
        <taxon>Lactobacillaceae</taxon>
        <taxon>Paucilactobacillus</taxon>
    </lineage>
</organism>
<dbReference type="Proteomes" id="UP000032279">
    <property type="component" value="Unassembled WGS sequence"/>
</dbReference>
<sequence length="88" mass="9910">MPTKSSNHRYSAEFESSIVSLHKTGRSANSLSKEYNVSVSTVTKWINQANPSNAKVLLDNERALIKENRRLKEKLDILKRAAVLLAKN</sequence>
<name>A0A0D0YWS8_9LACO</name>
<dbReference type="EMBL" id="AWTT01000012">
    <property type="protein sequence ID" value="KIS03699.1"/>
    <property type="molecule type" value="Genomic_DNA"/>
</dbReference>
<dbReference type="PATRIC" id="fig|1335616.4.peg.688"/>
<evidence type="ECO:0000313" key="2">
    <source>
        <dbReference type="EMBL" id="KIS03699.1"/>
    </source>
</evidence>
<dbReference type="SUPFAM" id="SSF46689">
    <property type="entry name" value="Homeodomain-like"/>
    <property type="match status" value="1"/>
</dbReference>
<evidence type="ECO:0000313" key="3">
    <source>
        <dbReference type="Proteomes" id="UP000032279"/>
    </source>
</evidence>
<protein>
    <recommendedName>
        <fullName evidence="4">Transposase</fullName>
    </recommendedName>
</protein>
<dbReference type="GO" id="GO:0004803">
    <property type="term" value="F:transposase activity"/>
    <property type="evidence" value="ECO:0007669"/>
    <property type="project" value="InterPro"/>
</dbReference>
<dbReference type="OrthoDB" id="9781005at2"/>
<dbReference type="GO" id="GO:0006313">
    <property type="term" value="P:DNA transposition"/>
    <property type="evidence" value="ECO:0007669"/>
    <property type="project" value="InterPro"/>
</dbReference>
<accession>A0A0D0YWS8</accession>
<keyword evidence="3" id="KW-1185">Reference proteome</keyword>
<evidence type="ECO:0000256" key="1">
    <source>
        <dbReference type="SAM" id="Coils"/>
    </source>
</evidence>
<gene>
    <name evidence="2" type="ORF">WDC_0693</name>
</gene>
<feature type="coiled-coil region" evidence="1">
    <location>
        <begin position="54"/>
        <end position="88"/>
    </location>
</feature>
<dbReference type="GO" id="GO:0003677">
    <property type="term" value="F:DNA binding"/>
    <property type="evidence" value="ECO:0007669"/>
    <property type="project" value="InterPro"/>
</dbReference>